<dbReference type="InterPro" id="IPR056442">
    <property type="entry name" value="GINT1_N"/>
</dbReference>
<dbReference type="RefSeq" id="WP_231885875.1">
    <property type="nucleotide sequence ID" value="NZ_FKIF01000001.1"/>
</dbReference>
<dbReference type="Proteomes" id="UP000076848">
    <property type="component" value="Unassembled WGS sequence"/>
</dbReference>
<reference evidence="4 5" key="1">
    <citation type="submission" date="2016-04" db="EMBL/GenBank/DDBJ databases">
        <authorList>
            <consortium name="Pathogen Informatics"/>
        </authorList>
    </citation>
    <scope>NUCLEOTIDE SEQUENCE [LARGE SCALE GENOMIC DNA]</scope>
    <source>
        <strain evidence="4 5">H050680373</strain>
    </source>
</reference>
<gene>
    <name evidence="4" type="ORF">SAMEA3906486_00273</name>
</gene>
<dbReference type="Gene3D" id="2.115.10.20">
    <property type="entry name" value="Glycosyl hydrolase domain, family 43"/>
    <property type="match status" value="1"/>
</dbReference>
<dbReference type="PANTHER" id="PTHR43772">
    <property type="entry name" value="ENDO-1,4-BETA-XYLANASE"/>
    <property type="match status" value="1"/>
</dbReference>
<evidence type="ECO:0000256" key="1">
    <source>
        <dbReference type="ARBA" id="ARBA00022651"/>
    </source>
</evidence>
<feature type="domain" description="Glucosamine inositolphosphorylceramide transferase 1 N-terminal" evidence="3">
    <location>
        <begin position="308"/>
        <end position="530"/>
    </location>
</feature>
<name>A0A157S537_9BORD</name>
<evidence type="ECO:0000313" key="5">
    <source>
        <dbReference type="Proteomes" id="UP000076848"/>
    </source>
</evidence>
<evidence type="ECO:0000259" key="3">
    <source>
        <dbReference type="Pfam" id="PF24793"/>
    </source>
</evidence>
<dbReference type="Pfam" id="PF24793">
    <property type="entry name" value="GINT1_N"/>
    <property type="match status" value="1"/>
</dbReference>
<dbReference type="AlphaFoldDB" id="A0A157S537"/>
<dbReference type="InterPro" id="IPR052176">
    <property type="entry name" value="Glycosyl_Hydrlase_43_Enz"/>
</dbReference>
<evidence type="ECO:0000313" key="4">
    <source>
        <dbReference type="EMBL" id="SAI65530.1"/>
    </source>
</evidence>
<keyword evidence="1" id="KW-0858">Xylan degradation</keyword>
<dbReference type="EMBL" id="FKIF01000001">
    <property type="protein sequence ID" value="SAI65530.1"/>
    <property type="molecule type" value="Genomic_DNA"/>
</dbReference>
<evidence type="ECO:0000256" key="2">
    <source>
        <dbReference type="ARBA" id="ARBA00023277"/>
    </source>
</evidence>
<dbReference type="InterPro" id="IPR023296">
    <property type="entry name" value="Glyco_hydro_beta-prop_sf"/>
</dbReference>
<protein>
    <recommendedName>
        <fullName evidence="3">Glucosamine inositolphosphorylceramide transferase 1 N-terminal domain-containing protein</fullName>
    </recommendedName>
</protein>
<dbReference type="STRING" id="288768.SAMEA3906486_00273"/>
<proteinExistence type="predicted"/>
<keyword evidence="1" id="KW-0624">Polysaccharide degradation</keyword>
<organism evidence="4 5">
    <name type="scientific">Bordetella ansorpii</name>
    <dbReference type="NCBI Taxonomy" id="288768"/>
    <lineage>
        <taxon>Bacteria</taxon>
        <taxon>Pseudomonadati</taxon>
        <taxon>Pseudomonadota</taxon>
        <taxon>Betaproteobacteria</taxon>
        <taxon>Burkholderiales</taxon>
        <taxon>Alcaligenaceae</taxon>
        <taxon>Bordetella</taxon>
    </lineage>
</organism>
<keyword evidence="5" id="KW-1185">Reference proteome</keyword>
<dbReference type="GO" id="GO:0045493">
    <property type="term" value="P:xylan catabolic process"/>
    <property type="evidence" value="ECO:0007669"/>
    <property type="project" value="UniProtKB-KW"/>
</dbReference>
<dbReference type="SUPFAM" id="SSF75005">
    <property type="entry name" value="Arabinanase/levansucrase/invertase"/>
    <property type="match status" value="1"/>
</dbReference>
<keyword evidence="2" id="KW-0119">Carbohydrate metabolism</keyword>
<dbReference type="PANTHER" id="PTHR43772:SF2">
    <property type="entry name" value="PUTATIVE (AFU_ORTHOLOGUE AFUA_2G04480)-RELATED"/>
    <property type="match status" value="1"/>
</dbReference>
<sequence>MTARTIETSQGRHGLDTLSGGYDMDRKNIALLVNAVDQAGWMHDLVKWLSQDARFQIAALILARNDQAVVPRTRYPLMAVARLENRMLDPKHRVQLETRDLRRSLPAGTPLIELPLDVSEGSLLVPRDEAMRDLATLRLDVILALGLPAVRGRLAALPAHGVWMPVHSELKNRADAAHIGFWEVYERADHTTVRLWRLGATEEADALLDSRSFNTEMFWLKNRARSLSLGKLMVCDMLSAVASAESRARRDATLDICTALARPQPAQWDGAAYVARQAWLACGLLVRRAMRRNIRWRIGMCPTGQQGVITSNTAVLVPPKGRFFADPFVYTRNSQPFIFFEDYYFGERKGKISVATHVDGEFQFLGVVLDLPYHLSFPYVFEHGKTAYMVPETSGNRTIELWRCVEFPLKWELHATLMKGLSAVDTIVFPHGGRWWLFTNVDRTDGQSHCDELFAFYADRPDSTDWQPHARNPIIDSPAKARNAGMVVNPDGGVIRCAQTQGFLHYGKGVSLNRIEELTPDTYRETGGPVHYPDFLHKPFASMHHWHHHGGHTVFDFAFME</sequence>
<accession>A0A157S537</accession>